<evidence type="ECO:0000313" key="2">
    <source>
        <dbReference type="Proteomes" id="UP000747542"/>
    </source>
</evidence>
<dbReference type="EMBL" id="JAHLQT010040325">
    <property type="protein sequence ID" value="KAG7155813.1"/>
    <property type="molecule type" value="Genomic_DNA"/>
</dbReference>
<accession>A0A8J5MLD8</accession>
<dbReference type="AlphaFoldDB" id="A0A8J5MLD8"/>
<name>A0A8J5MLD8_HOMAM</name>
<protein>
    <submittedName>
        <fullName evidence="1">Uncharacterized protein</fullName>
    </submittedName>
</protein>
<keyword evidence="2" id="KW-1185">Reference proteome</keyword>
<proteinExistence type="predicted"/>
<organism evidence="1 2">
    <name type="scientific">Homarus americanus</name>
    <name type="common">American lobster</name>
    <dbReference type="NCBI Taxonomy" id="6706"/>
    <lineage>
        <taxon>Eukaryota</taxon>
        <taxon>Metazoa</taxon>
        <taxon>Ecdysozoa</taxon>
        <taxon>Arthropoda</taxon>
        <taxon>Crustacea</taxon>
        <taxon>Multicrustacea</taxon>
        <taxon>Malacostraca</taxon>
        <taxon>Eumalacostraca</taxon>
        <taxon>Eucarida</taxon>
        <taxon>Decapoda</taxon>
        <taxon>Pleocyemata</taxon>
        <taxon>Astacidea</taxon>
        <taxon>Nephropoidea</taxon>
        <taxon>Nephropidae</taxon>
        <taxon>Homarus</taxon>
    </lineage>
</organism>
<sequence length="171" mass="19588">MGKERSQKTASGKSKLTIGGEAFHRQSRLVMVPSPFLTTNTQAAYKPMFCPQQIGQLGQRGYQFVFPSVRQVRQTNEPLYDLTVMENIVNKAKAKMSNFTCSMKKMGYLDNEFNLRFDYIKKHIENFNLNTQLTKDLHGNIDKCKQILEVTRGQHNTTLPQVTANLDFHPV</sequence>
<reference evidence="1" key="1">
    <citation type="journal article" date="2021" name="Sci. Adv.">
        <title>The American lobster genome reveals insights on longevity, neural, and immune adaptations.</title>
        <authorList>
            <person name="Polinski J.M."/>
            <person name="Zimin A.V."/>
            <person name="Clark K.F."/>
            <person name="Kohn A.B."/>
            <person name="Sadowski N."/>
            <person name="Timp W."/>
            <person name="Ptitsyn A."/>
            <person name="Khanna P."/>
            <person name="Romanova D.Y."/>
            <person name="Williams P."/>
            <person name="Greenwood S.J."/>
            <person name="Moroz L.L."/>
            <person name="Walt D.R."/>
            <person name="Bodnar A.G."/>
        </authorList>
    </citation>
    <scope>NUCLEOTIDE SEQUENCE</scope>
    <source>
        <strain evidence="1">GMGI-L3</strain>
    </source>
</reference>
<evidence type="ECO:0000313" key="1">
    <source>
        <dbReference type="EMBL" id="KAG7155813.1"/>
    </source>
</evidence>
<dbReference type="Proteomes" id="UP000747542">
    <property type="component" value="Unassembled WGS sequence"/>
</dbReference>
<comment type="caution">
    <text evidence="1">The sequence shown here is derived from an EMBL/GenBank/DDBJ whole genome shotgun (WGS) entry which is preliminary data.</text>
</comment>
<gene>
    <name evidence="1" type="ORF">Hamer_G025425</name>
</gene>